<keyword evidence="1 5" id="KW-0949">S-adenosyl-L-methionine</keyword>
<dbReference type="PIRSF" id="PIRSF004869">
    <property type="entry name" value="PflX_prd"/>
    <property type="match status" value="1"/>
</dbReference>
<dbReference type="InterPro" id="IPR013785">
    <property type="entry name" value="Aldolase_TIM"/>
</dbReference>
<dbReference type="EMBL" id="DVOO01000019">
    <property type="protein sequence ID" value="HIV25487.1"/>
    <property type="molecule type" value="Genomic_DNA"/>
</dbReference>
<dbReference type="InterPro" id="IPR040085">
    <property type="entry name" value="MJ0674-like"/>
</dbReference>
<dbReference type="GO" id="GO:0003824">
    <property type="term" value="F:catalytic activity"/>
    <property type="evidence" value="ECO:0007669"/>
    <property type="project" value="InterPro"/>
</dbReference>
<feature type="binding site" evidence="5">
    <location>
        <position position="65"/>
    </location>
    <ligand>
        <name>[4Fe-4S] cluster</name>
        <dbReference type="ChEBI" id="CHEBI:49883"/>
        <note>4Fe-4S-S-AdoMet</note>
    </ligand>
</feature>
<proteinExistence type="predicted"/>
<dbReference type="InterPro" id="IPR058240">
    <property type="entry name" value="rSAM_sf"/>
</dbReference>
<keyword evidence="3 5" id="KW-0408">Iron</keyword>
<dbReference type="SUPFAM" id="SSF102114">
    <property type="entry name" value="Radical SAM enzymes"/>
    <property type="match status" value="1"/>
</dbReference>
<evidence type="ECO:0000256" key="2">
    <source>
        <dbReference type="ARBA" id="ARBA00022723"/>
    </source>
</evidence>
<evidence type="ECO:0000256" key="5">
    <source>
        <dbReference type="PIRSR" id="PIRSR004869-50"/>
    </source>
</evidence>
<evidence type="ECO:0000259" key="6">
    <source>
        <dbReference type="Pfam" id="PF04055"/>
    </source>
</evidence>
<dbReference type="AlphaFoldDB" id="A0A9D1P3Q6"/>
<keyword evidence="2 5" id="KW-0479">Metal-binding</keyword>
<dbReference type="GO" id="GO:0051536">
    <property type="term" value="F:iron-sulfur cluster binding"/>
    <property type="evidence" value="ECO:0007669"/>
    <property type="project" value="UniProtKB-KW"/>
</dbReference>
<dbReference type="SFLD" id="SFLDS00029">
    <property type="entry name" value="Radical_SAM"/>
    <property type="match status" value="1"/>
</dbReference>
<dbReference type="CDD" id="cd01335">
    <property type="entry name" value="Radical_SAM"/>
    <property type="match status" value="1"/>
</dbReference>
<dbReference type="Proteomes" id="UP000824169">
    <property type="component" value="Unassembled WGS sequence"/>
</dbReference>
<dbReference type="SFLD" id="SFLDG01099">
    <property type="entry name" value="Uncharacterised_Radical_SAM_Su"/>
    <property type="match status" value="1"/>
</dbReference>
<gene>
    <name evidence="7" type="ORF">IAB71_06840</name>
</gene>
<name>A0A9D1P3Q6_9FIRM</name>
<evidence type="ECO:0000256" key="4">
    <source>
        <dbReference type="ARBA" id="ARBA00023014"/>
    </source>
</evidence>
<dbReference type="InterPro" id="IPR007197">
    <property type="entry name" value="rSAM"/>
</dbReference>
<reference evidence="7" key="2">
    <citation type="journal article" date="2021" name="PeerJ">
        <title>Extensive microbial diversity within the chicken gut microbiome revealed by metagenomics and culture.</title>
        <authorList>
            <person name="Gilroy R."/>
            <person name="Ravi A."/>
            <person name="Getino M."/>
            <person name="Pursley I."/>
            <person name="Horton D.L."/>
            <person name="Alikhan N.F."/>
            <person name="Baker D."/>
            <person name="Gharbi K."/>
            <person name="Hall N."/>
            <person name="Watson M."/>
            <person name="Adriaenssens E.M."/>
            <person name="Foster-Nyarko E."/>
            <person name="Jarju S."/>
            <person name="Secka A."/>
            <person name="Antonio M."/>
            <person name="Oren A."/>
            <person name="Chaudhuri R.R."/>
            <person name="La Ragione R."/>
            <person name="Hildebrand F."/>
            <person name="Pallen M.J."/>
        </authorList>
    </citation>
    <scope>NUCLEOTIDE SEQUENCE</scope>
    <source>
        <strain evidence="7">CHK188-20938</strain>
    </source>
</reference>
<dbReference type="GO" id="GO:0046872">
    <property type="term" value="F:metal ion binding"/>
    <property type="evidence" value="ECO:0007669"/>
    <property type="project" value="UniProtKB-KW"/>
</dbReference>
<organism evidence="7 8">
    <name type="scientific">Candidatus Scatomonas pullistercoris</name>
    <dbReference type="NCBI Taxonomy" id="2840920"/>
    <lineage>
        <taxon>Bacteria</taxon>
        <taxon>Bacillati</taxon>
        <taxon>Bacillota</taxon>
        <taxon>Clostridia</taxon>
        <taxon>Lachnospirales</taxon>
        <taxon>Lachnospiraceae</taxon>
        <taxon>Lachnospiraceae incertae sedis</taxon>
        <taxon>Candidatus Scatomonas</taxon>
    </lineage>
</organism>
<comment type="caution">
    <text evidence="7">The sequence shown here is derived from an EMBL/GenBank/DDBJ whole genome shotgun (WGS) entry which is preliminary data.</text>
</comment>
<protein>
    <submittedName>
        <fullName evidence="7">Radical SAM protein</fullName>
    </submittedName>
</protein>
<feature type="domain" description="Radical SAM core" evidence="6">
    <location>
        <begin position="60"/>
        <end position="194"/>
    </location>
</feature>
<evidence type="ECO:0000313" key="7">
    <source>
        <dbReference type="EMBL" id="HIV25487.1"/>
    </source>
</evidence>
<feature type="binding site" evidence="5">
    <location>
        <position position="69"/>
    </location>
    <ligand>
        <name>[4Fe-4S] cluster</name>
        <dbReference type="ChEBI" id="CHEBI:49883"/>
        <note>4Fe-4S-S-AdoMet</note>
    </ligand>
</feature>
<dbReference type="PANTHER" id="PTHR43075">
    <property type="entry name" value="FORMATE LYASE ACTIVATING ENZYME, PUTATIVE (AFU_ORTHOLOGUE AFUA_2G15630)-RELATED"/>
    <property type="match status" value="1"/>
</dbReference>
<sequence length="303" mass="34253">MVKEENWLEPCRLCPRECGARRLSGSPGVCGVRAVLKVARAALHMWEEPCISGEQGSGTVFFSGCPLRCVYCQNREISGGRAGKEISEGRLAEIFLELQEKGAQNINLVTPTHYVPQILESLRMAKASGLKLPVVFNCSGYEKPEILRSLEGSIDVYLTDFKYIEEETARRYSSAPDYPERAKKALEEMVRQCPKPVFLEDGIMQKGVIVRHLLLPGRVREARNIVRYVHESFGNRVYLSLLNQYTPFGELEEKYPELCRRVTKREYNALIEYALELGVEQGFIQEGNTAGESFIPAFDYEGV</sequence>
<keyword evidence="4 5" id="KW-0411">Iron-sulfur</keyword>
<reference evidence="7" key="1">
    <citation type="submission" date="2020-10" db="EMBL/GenBank/DDBJ databases">
        <authorList>
            <person name="Gilroy R."/>
        </authorList>
    </citation>
    <scope>NUCLEOTIDE SEQUENCE</scope>
    <source>
        <strain evidence="7">CHK188-20938</strain>
    </source>
</reference>
<dbReference type="InterPro" id="IPR016431">
    <property type="entry name" value="Pyrv-formate_lyase-activ_prd"/>
</dbReference>
<evidence type="ECO:0000256" key="1">
    <source>
        <dbReference type="ARBA" id="ARBA00022691"/>
    </source>
</evidence>
<dbReference type="PANTHER" id="PTHR43075:SF1">
    <property type="entry name" value="FORMATE LYASE ACTIVATING ENZYME, PUTATIVE (AFU_ORTHOLOGUE AFUA_2G15630)-RELATED"/>
    <property type="match status" value="1"/>
</dbReference>
<accession>A0A9D1P3Q6</accession>
<evidence type="ECO:0000313" key="8">
    <source>
        <dbReference type="Proteomes" id="UP000824169"/>
    </source>
</evidence>
<comment type="cofactor">
    <cofactor evidence="5">
        <name>[4Fe-4S] cluster</name>
        <dbReference type="ChEBI" id="CHEBI:49883"/>
    </cofactor>
    <text evidence="5">Binds 1 [4Fe-4S] cluster. The cluster is coordinated with 3 cysteines and an exchangeable S-adenosyl-L-methionine.</text>
</comment>
<feature type="binding site" evidence="5">
    <location>
        <position position="72"/>
    </location>
    <ligand>
        <name>[4Fe-4S] cluster</name>
        <dbReference type="ChEBI" id="CHEBI:49883"/>
        <note>4Fe-4S-S-AdoMet</note>
    </ligand>
</feature>
<dbReference type="Gene3D" id="3.20.20.70">
    <property type="entry name" value="Aldolase class I"/>
    <property type="match status" value="1"/>
</dbReference>
<evidence type="ECO:0000256" key="3">
    <source>
        <dbReference type="ARBA" id="ARBA00023004"/>
    </source>
</evidence>
<dbReference type="Pfam" id="PF04055">
    <property type="entry name" value="Radical_SAM"/>
    <property type="match status" value="1"/>
</dbReference>